<gene>
    <name evidence="1" type="ORF">EZS27_013058</name>
</gene>
<accession>A0A5J4RZJ9</accession>
<name>A0A5J4RZJ9_9ZZZZ</name>
<comment type="caution">
    <text evidence="1">The sequence shown here is derived from an EMBL/GenBank/DDBJ whole genome shotgun (WGS) entry which is preliminary data.</text>
</comment>
<proteinExistence type="predicted"/>
<evidence type="ECO:0000313" key="1">
    <source>
        <dbReference type="EMBL" id="KAA6338978.1"/>
    </source>
</evidence>
<organism evidence="1">
    <name type="scientific">termite gut metagenome</name>
    <dbReference type="NCBI Taxonomy" id="433724"/>
    <lineage>
        <taxon>unclassified sequences</taxon>
        <taxon>metagenomes</taxon>
        <taxon>organismal metagenomes</taxon>
    </lineage>
</organism>
<protein>
    <submittedName>
        <fullName evidence="1">Uncharacterized protein</fullName>
    </submittedName>
</protein>
<reference evidence="1" key="1">
    <citation type="submission" date="2019-03" db="EMBL/GenBank/DDBJ databases">
        <title>Single cell metagenomics reveals metabolic interactions within the superorganism composed of flagellate Streblomastix strix and complex community of Bacteroidetes bacteria on its surface.</title>
        <authorList>
            <person name="Treitli S.C."/>
            <person name="Kolisko M."/>
            <person name="Husnik F."/>
            <person name="Keeling P."/>
            <person name="Hampl V."/>
        </authorList>
    </citation>
    <scope>NUCLEOTIDE SEQUENCE</scope>
    <source>
        <strain evidence="1">STM</strain>
    </source>
</reference>
<dbReference type="AlphaFoldDB" id="A0A5J4RZJ9"/>
<sequence length="76" mass="9039">MFISRIDDAYKTDAEMVVFGNFSNPIKWLRYRIIGQIKKKIMSNNNLQPIYNSFILYKDDNGVTNINSHFDETFRK</sequence>
<dbReference type="EMBL" id="SNRY01000573">
    <property type="protein sequence ID" value="KAA6338978.1"/>
    <property type="molecule type" value="Genomic_DNA"/>
</dbReference>